<name>A0ABV2KSL1_9BACI</name>
<feature type="domain" description="Mur ligase central" evidence="12">
    <location>
        <begin position="44"/>
        <end position="269"/>
    </location>
</feature>
<sequence>MNEREAIEWIHQQLPFGIKPGLTRVNMLLDQLGQPQHKIKTIHIAGTNGKGSTTSFLSHILKEEGYKVGTFTSPYIEQFNERMSINHQPISGDDLISLVERVKPICEDIAQTDVGHPTEFEIITAMAYLYFDEQQVDYAIIEVGLGGRLDSTNVIHPLLSVITSIGFDHTDILGNTLTDIAHEKAGIIKRQTPVISGVMQDEAKREIDRIGHLNDTNVTHLGDSFFVYSTQSTTEGEQFDFDNHDQLLRNLAINMAGHHQMNNAALAVQAYVTLMSIEFKKPNPQIIRNGLKNTHWSGRFETIRQTPDVILDGAHNVEAMESLIETIKQRYSPSSVYILAAFMKHKPVDQLVKKMSQHFEHITLTTFDFSKSCEYYELKEKYENCEVGIIDDWTIAYHRLREQLELNDVLVITGSLYFISEVKRTLSI</sequence>
<dbReference type="GO" id="GO:0004326">
    <property type="term" value="F:tetrahydrofolylpolyglutamate synthase activity"/>
    <property type="evidence" value="ECO:0007669"/>
    <property type="project" value="UniProtKB-EC"/>
</dbReference>
<dbReference type="InterPro" id="IPR018109">
    <property type="entry name" value="Folylpolyglutamate_synth_CS"/>
</dbReference>
<dbReference type="InterPro" id="IPR001645">
    <property type="entry name" value="Folylpolyglutamate_synth"/>
</dbReference>
<evidence type="ECO:0000256" key="8">
    <source>
        <dbReference type="ARBA" id="ARBA00030592"/>
    </source>
</evidence>
<dbReference type="RefSeq" id="WP_354219167.1">
    <property type="nucleotide sequence ID" value="NZ_JBEPMX010000002.1"/>
</dbReference>
<dbReference type="EMBL" id="JBEPMX010000002">
    <property type="protein sequence ID" value="MET3682550.1"/>
    <property type="molecule type" value="Genomic_DNA"/>
</dbReference>
<dbReference type="Proteomes" id="UP001549167">
    <property type="component" value="Unassembled WGS sequence"/>
</dbReference>
<evidence type="ECO:0000256" key="9">
    <source>
        <dbReference type="ARBA" id="ARBA00047493"/>
    </source>
</evidence>
<dbReference type="Gene3D" id="3.40.1190.10">
    <property type="entry name" value="Mur-like, catalytic domain"/>
    <property type="match status" value="1"/>
</dbReference>
<dbReference type="Gene3D" id="3.90.190.20">
    <property type="entry name" value="Mur ligase, C-terminal domain"/>
    <property type="match status" value="1"/>
</dbReference>
<evidence type="ECO:0000256" key="1">
    <source>
        <dbReference type="ARBA" id="ARBA00008276"/>
    </source>
</evidence>
<dbReference type="PIRSF" id="PIRSF001563">
    <property type="entry name" value="Folylpolyglu_synth"/>
    <property type="match status" value="1"/>
</dbReference>
<evidence type="ECO:0000256" key="2">
    <source>
        <dbReference type="ARBA" id="ARBA00013025"/>
    </source>
</evidence>
<organism evidence="13 14">
    <name type="scientific">Alkalibacillus flavidus</name>
    <dbReference type="NCBI Taxonomy" id="546021"/>
    <lineage>
        <taxon>Bacteria</taxon>
        <taxon>Bacillati</taxon>
        <taxon>Bacillota</taxon>
        <taxon>Bacilli</taxon>
        <taxon>Bacillales</taxon>
        <taxon>Bacillaceae</taxon>
        <taxon>Alkalibacillus</taxon>
    </lineage>
</organism>
<keyword evidence="14" id="KW-1185">Reference proteome</keyword>
<accession>A0ABV2KSL1</accession>
<evidence type="ECO:0000259" key="12">
    <source>
        <dbReference type="Pfam" id="PF08245"/>
    </source>
</evidence>
<evidence type="ECO:0000256" key="4">
    <source>
        <dbReference type="ARBA" id="ARBA00022723"/>
    </source>
</evidence>
<evidence type="ECO:0000256" key="7">
    <source>
        <dbReference type="ARBA" id="ARBA00022842"/>
    </source>
</evidence>
<comment type="caution">
    <text evidence="13">The sequence shown here is derived from an EMBL/GenBank/DDBJ whole genome shotgun (WGS) entry which is preliminary data.</text>
</comment>
<keyword evidence="7" id="KW-0460">Magnesium</keyword>
<dbReference type="EC" id="6.3.2.17" evidence="2"/>
<dbReference type="PROSITE" id="PS01011">
    <property type="entry name" value="FOLYLPOLYGLU_SYNT_1"/>
    <property type="match status" value="1"/>
</dbReference>
<comment type="catalytic activity">
    <reaction evidence="9">
        <text>(6S)-5,6,7,8-tetrahydrofolyl-(gamma-L-Glu)(n) + L-glutamate + ATP = (6S)-5,6,7,8-tetrahydrofolyl-(gamma-L-Glu)(n+1) + ADP + phosphate + H(+)</text>
        <dbReference type="Rhea" id="RHEA:10580"/>
        <dbReference type="Rhea" id="RHEA-COMP:14738"/>
        <dbReference type="Rhea" id="RHEA-COMP:14740"/>
        <dbReference type="ChEBI" id="CHEBI:15378"/>
        <dbReference type="ChEBI" id="CHEBI:29985"/>
        <dbReference type="ChEBI" id="CHEBI:30616"/>
        <dbReference type="ChEBI" id="CHEBI:43474"/>
        <dbReference type="ChEBI" id="CHEBI:141005"/>
        <dbReference type="ChEBI" id="CHEBI:456216"/>
        <dbReference type="EC" id="6.3.2.17"/>
    </reaction>
</comment>
<keyword evidence="5 10" id="KW-0547">Nucleotide-binding</keyword>
<reference evidence="13 14" key="1">
    <citation type="submission" date="2024-06" db="EMBL/GenBank/DDBJ databases">
        <title>Genomic Encyclopedia of Type Strains, Phase IV (KMG-IV): sequencing the most valuable type-strain genomes for metagenomic binning, comparative biology and taxonomic classification.</title>
        <authorList>
            <person name="Goeker M."/>
        </authorList>
    </citation>
    <scope>NUCLEOTIDE SEQUENCE [LARGE SCALE GENOMIC DNA]</scope>
    <source>
        <strain evidence="13 14">DSM 23520</strain>
    </source>
</reference>
<dbReference type="InterPro" id="IPR036565">
    <property type="entry name" value="Mur-like_cat_sf"/>
</dbReference>
<evidence type="ECO:0000256" key="10">
    <source>
        <dbReference type="PIRNR" id="PIRNR001563"/>
    </source>
</evidence>
<dbReference type="InterPro" id="IPR004101">
    <property type="entry name" value="Mur_ligase_C"/>
</dbReference>
<gene>
    <name evidence="13" type="ORF">ABID56_000631</name>
</gene>
<comment type="similarity">
    <text evidence="1 10">Belongs to the folylpolyglutamate synthase family.</text>
</comment>
<evidence type="ECO:0000256" key="3">
    <source>
        <dbReference type="ARBA" id="ARBA00022598"/>
    </source>
</evidence>
<evidence type="ECO:0000256" key="5">
    <source>
        <dbReference type="ARBA" id="ARBA00022741"/>
    </source>
</evidence>
<keyword evidence="3 10" id="KW-0436">Ligase</keyword>
<evidence type="ECO:0000313" key="13">
    <source>
        <dbReference type="EMBL" id="MET3682550.1"/>
    </source>
</evidence>
<dbReference type="SUPFAM" id="SSF53623">
    <property type="entry name" value="MurD-like peptide ligases, catalytic domain"/>
    <property type="match status" value="1"/>
</dbReference>
<dbReference type="Pfam" id="PF02875">
    <property type="entry name" value="Mur_ligase_C"/>
    <property type="match status" value="1"/>
</dbReference>
<keyword evidence="4" id="KW-0479">Metal-binding</keyword>
<dbReference type="PROSITE" id="PS01012">
    <property type="entry name" value="FOLYLPOLYGLU_SYNT_2"/>
    <property type="match status" value="1"/>
</dbReference>
<evidence type="ECO:0000259" key="11">
    <source>
        <dbReference type="Pfam" id="PF02875"/>
    </source>
</evidence>
<dbReference type="SUPFAM" id="SSF53244">
    <property type="entry name" value="MurD-like peptide ligases, peptide-binding domain"/>
    <property type="match status" value="1"/>
</dbReference>
<dbReference type="PANTHER" id="PTHR11136:SF0">
    <property type="entry name" value="DIHYDROFOLATE SYNTHETASE-RELATED"/>
    <property type="match status" value="1"/>
</dbReference>
<dbReference type="GO" id="GO:0008841">
    <property type="term" value="F:dihydrofolate synthase activity"/>
    <property type="evidence" value="ECO:0007669"/>
    <property type="project" value="UniProtKB-EC"/>
</dbReference>
<dbReference type="NCBIfam" id="TIGR01499">
    <property type="entry name" value="folC"/>
    <property type="match status" value="1"/>
</dbReference>
<dbReference type="Pfam" id="PF08245">
    <property type="entry name" value="Mur_ligase_M"/>
    <property type="match status" value="1"/>
</dbReference>
<protein>
    <recommendedName>
        <fullName evidence="2">tetrahydrofolate synthase</fullName>
        <ecNumber evidence="2">6.3.2.17</ecNumber>
    </recommendedName>
    <alternativeName>
        <fullName evidence="8">Tetrahydrofolylpolyglutamate synthase</fullName>
    </alternativeName>
</protein>
<evidence type="ECO:0000313" key="14">
    <source>
        <dbReference type="Proteomes" id="UP001549167"/>
    </source>
</evidence>
<keyword evidence="6 10" id="KW-0067">ATP-binding</keyword>
<evidence type="ECO:0000256" key="6">
    <source>
        <dbReference type="ARBA" id="ARBA00022840"/>
    </source>
</evidence>
<dbReference type="InterPro" id="IPR036615">
    <property type="entry name" value="Mur_ligase_C_dom_sf"/>
</dbReference>
<proteinExistence type="inferred from homology"/>
<dbReference type="PANTHER" id="PTHR11136">
    <property type="entry name" value="FOLYLPOLYGLUTAMATE SYNTHASE-RELATED"/>
    <property type="match status" value="1"/>
</dbReference>
<feature type="domain" description="Mur ligase C-terminal" evidence="11">
    <location>
        <begin position="298"/>
        <end position="415"/>
    </location>
</feature>
<dbReference type="InterPro" id="IPR013221">
    <property type="entry name" value="Mur_ligase_cen"/>
</dbReference>